<evidence type="ECO:0000313" key="22">
    <source>
        <dbReference type="Proteomes" id="UP000095541"/>
    </source>
</evidence>
<dbReference type="PIRSF" id="PIRSF006444">
    <property type="entry name" value="PaaK"/>
    <property type="match status" value="1"/>
</dbReference>
<dbReference type="Proteomes" id="UP000436825">
    <property type="component" value="Unassembled WGS sequence"/>
</dbReference>
<protein>
    <recommendedName>
        <fullName evidence="7 9">Phenylacetate-coenzyme A ligase</fullName>
        <ecNumber evidence="6 9">6.2.1.30</ecNumber>
    </recommendedName>
    <alternativeName>
        <fullName evidence="8 9">Phenylacetyl-CoA ligase</fullName>
    </alternativeName>
</protein>
<evidence type="ECO:0000313" key="27">
    <source>
        <dbReference type="Proteomes" id="UP000440614"/>
    </source>
</evidence>
<dbReference type="RefSeq" id="WP_011107332.1">
    <property type="nucleotide sequence ID" value="NZ_AP022660.1"/>
</dbReference>
<dbReference type="EMBL" id="JAGZEE010000002">
    <property type="protein sequence ID" value="MBS5409530.1"/>
    <property type="molecule type" value="Genomic_DNA"/>
</dbReference>
<dbReference type="Gene3D" id="3.40.50.12780">
    <property type="entry name" value="N-terminal domain of ligase-like"/>
    <property type="match status" value="1"/>
</dbReference>
<dbReference type="InterPro" id="IPR051414">
    <property type="entry name" value="Adenylate-forming_Reductase"/>
</dbReference>
<evidence type="ECO:0000256" key="4">
    <source>
        <dbReference type="ARBA" id="ARBA00060591"/>
    </source>
</evidence>
<dbReference type="GeneID" id="60926528"/>
<evidence type="ECO:0000256" key="9">
    <source>
        <dbReference type="PIRNR" id="PIRNR006444"/>
    </source>
</evidence>
<dbReference type="GO" id="GO:0010124">
    <property type="term" value="P:phenylacetate catabolic process"/>
    <property type="evidence" value="ECO:0007669"/>
    <property type="project" value="UniProtKB-UniRule"/>
</dbReference>
<evidence type="ECO:0000313" key="14">
    <source>
        <dbReference type="EMBL" id="KAB4313432.1"/>
    </source>
</evidence>
<dbReference type="EC" id="6.2.1.30" evidence="6 9"/>
<evidence type="ECO:0000313" key="19">
    <source>
        <dbReference type="EMBL" id="MCE9238395.1"/>
    </source>
</evidence>
<evidence type="ECO:0000313" key="29">
    <source>
        <dbReference type="Proteomes" id="UP000500882"/>
    </source>
</evidence>
<dbReference type="Proteomes" id="UP000782901">
    <property type="component" value="Unassembled WGS sequence"/>
</dbReference>
<evidence type="ECO:0000259" key="10">
    <source>
        <dbReference type="Pfam" id="PF00501"/>
    </source>
</evidence>
<comment type="pathway">
    <text evidence="4 9">Aromatic compound metabolism; phenylacetate degradation.</text>
</comment>
<dbReference type="InterPro" id="IPR042099">
    <property type="entry name" value="ANL_N_sf"/>
</dbReference>
<evidence type="ECO:0000259" key="11">
    <source>
        <dbReference type="Pfam" id="PF14535"/>
    </source>
</evidence>
<dbReference type="PANTHER" id="PTHR43439:SF1">
    <property type="entry name" value="PHENYLACETATE-COENZYME A LIGASE"/>
    <property type="match status" value="1"/>
</dbReference>
<dbReference type="Pfam" id="PF00501">
    <property type="entry name" value="AMP-binding"/>
    <property type="match status" value="1"/>
</dbReference>
<dbReference type="Proteomes" id="UP000500882">
    <property type="component" value="Chromosome"/>
</dbReference>
<evidence type="ECO:0000313" key="15">
    <source>
        <dbReference type="EMBL" id="KAB4452211.1"/>
    </source>
</evidence>
<proteinExistence type="inferred from homology"/>
<keyword evidence="3 9" id="KW-0547">Nucleotide-binding</keyword>
<reference evidence="19" key="6">
    <citation type="submission" date="2021-07" db="EMBL/GenBank/DDBJ databases">
        <title>Comparative genomics of Bacteroides fragilis group isolates reveals species-dependent resistance mechanisms and validates clinical tools for resistance prediction.</title>
        <authorList>
            <person name="Wallace M.J."/>
            <person name="Jean S."/>
            <person name="Wallace M.A."/>
            <person name="Carey-Ann B.D."/>
            <person name="Dantas G."/>
        </authorList>
    </citation>
    <scope>NUCLEOTIDE SEQUENCE</scope>
    <source>
        <strain evidence="19">BJH_160</strain>
    </source>
</reference>
<dbReference type="EMBL" id="WCRY01000017">
    <property type="protein sequence ID" value="KAB4479640.1"/>
    <property type="molecule type" value="Genomic_DNA"/>
</dbReference>
<dbReference type="EMBL" id="WCSB01000009">
    <property type="protein sequence ID" value="KAB4452211.1"/>
    <property type="molecule type" value="Genomic_DNA"/>
</dbReference>
<evidence type="ECO:0000313" key="18">
    <source>
        <dbReference type="EMBL" id="MBS5409530.1"/>
    </source>
</evidence>
<dbReference type="KEGG" id="btho:Btheta7330_02077"/>
<dbReference type="SMR" id="A0A0P0F4F7"/>
<keyword evidence="2 9" id="KW-0436">Ligase</keyword>
<dbReference type="PATRIC" id="fig|818.23.peg.2149"/>
<evidence type="ECO:0000256" key="1">
    <source>
        <dbReference type="ARBA" id="ARBA00011245"/>
    </source>
</evidence>
<reference evidence="13 22" key="1">
    <citation type="submission" date="2015-09" db="EMBL/GenBank/DDBJ databases">
        <authorList>
            <consortium name="Pathogen Informatics"/>
        </authorList>
    </citation>
    <scope>NUCLEOTIDE SEQUENCE [LARGE SCALE GENOMIC DNA]</scope>
    <source>
        <strain evidence="13 22">2789STDY5834945</strain>
    </source>
</reference>
<dbReference type="EMBL" id="WCRW01000005">
    <property type="protein sequence ID" value="KAB4456771.1"/>
    <property type="molecule type" value="Genomic_DNA"/>
</dbReference>
<dbReference type="Proteomes" id="UP000436858">
    <property type="component" value="Unassembled WGS sequence"/>
</dbReference>
<accession>A0A0P0F4F7</accession>
<comment type="similarity">
    <text evidence="5 9">Belongs to the phenylacetyl-CoA ligase family.</text>
</comment>
<evidence type="ECO:0000256" key="5">
    <source>
        <dbReference type="ARBA" id="ARBA00061566"/>
    </source>
</evidence>
<dbReference type="AlphaFoldDB" id="A0A0P0F4F7"/>
<sequence>MIWNETIECMDRESLRKIQSIRLKKIVDYVYHNTPFYRKKMQEMGITPDDINTIDDIVKLPFTTKHDLRDNYPFGLCAVPMSQIVRIHASSGTTGKPTVVGYTRKDLSSWAECISRAFTAYGAGRSDIFQVSYGYGLFTGGLGAHAGAENIGASVIPMSSGNTEKQITLMHDFGSTVLCCTPSYALYLADAIKDSGYPREEFQLKVGALGAEPWTENMRHEIEEKLGIKAYDIYGLSEIAGPGVGYECECQHGTHLNEDHYFPEIIDPNTLQPVEPGQTGELVFTHLTKEGMPLLRYRTRDLTALHYDKCSCGRTLVRMDRILGRSDDMLIIRGVNVFPTQIESVILEMEEFEPHYLLIVGRENNTDTMELQVEVRPDFYSDEINRMLALKKKLASRLQSVLGLGVNVKLVEPRSIERSVGKAKRVIDNRKI</sequence>
<name>A0A0P0F4F7_BACT4</name>
<dbReference type="Proteomes" id="UP000283616">
    <property type="component" value="Unassembled WGS sequence"/>
</dbReference>
<dbReference type="InterPro" id="IPR028154">
    <property type="entry name" value="AMP-dep_Lig_C"/>
</dbReference>
<evidence type="ECO:0000256" key="6">
    <source>
        <dbReference type="ARBA" id="ARBA00066629"/>
    </source>
</evidence>
<dbReference type="OMA" id="GVAPHFQ"/>
<evidence type="ECO:0000313" key="26">
    <source>
        <dbReference type="Proteomes" id="UP000436858"/>
    </source>
</evidence>
<dbReference type="GO" id="GO:0000166">
    <property type="term" value="F:nucleotide binding"/>
    <property type="evidence" value="ECO:0007669"/>
    <property type="project" value="UniProtKB-KW"/>
</dbReference>
<dbReference type="Proteomes" id="UP001200544">
    <property type="component" value="Unassembled WGS sequence"/>
</dbReference>
<evidence type="ECO:0000256" key="2">
    <source>
        <dbReference type="ARBA" id="ARBA00022598"/>
    </source>
</evidence>
<reference evidence="18" key="5">
    <citation type="submission" date="2021-02" db="EMBL/GenBank/DDBJ databases">
        <title>Infant gut strain persistence is associated with maternal origin, phylogeny, and functional potential including surface adhesion and iron acquisition.</title>
        <authorList>
            <person name="Lou Y.C."/>
        </authorList>
    </citation>
    <scope>NUCLEOTIDE SEQUENCE</scope>
    <source>
        <strain evidence="18">L3_082_243G1_dasL3_082_243G1_maxbin2.maxbin.015s ta_sub</strain>
    </source>
</reference>
<dbReference type="InterPro" id="IPR000873">
    <property type="entry name" value="AMP-dep_synth/lig_dom"/>
</dbReference>
<dbReference type="Proteomes" id="UP000460317">
    <property type="component" value="Unassembled WGS sequence"/>
</dbReference>
<dbReference type="SUPFAM" id="SSF56801">
    <property type="entry name" value="Acetyl-CoA synthetase-like"/>
    <property type="match status" value="1"/>
</dbReference>
<organism evidence="13 22">
    <name type="scientific">Bacteroides thetaiotaomicron</name>
    <dbReference type="NCBI Taxonomy" id="818"/>
    <lineage>
        <taxon>Bacteria</taxon>
        <taxon>Pseudomonadati</taxon>
        <taxon>Bacteroidota</taxon>
        <taxon>Bacteroidia</taxon>
        <taxon>Bacteroidales</taxon>
        <taxon>Bacteroidaceae</taxon>
        <taxon>Bacteroides</taxon>
    </lineage>
</organism>
<feature type="domain" description="AMP-dependent ligase C-terminal" evidence="11">
    <location>
        <begin position="334"/>
        <end position="430"/>
    </location>
</feature>
<evidence type="ECO:0000313" key="12">
    <source>
        <dbReference type="EMBL" id="BCA50558.1"/>
    </source>
</evidence>
<dbReference type="EMBL" id="QSJP01000027">
    <property type="protein sequence ID" value="RHD82270.1"/>
    <property type="molecule type" value="Genomic_DNA"/>
</dbReference>
<evidence type="ECO:0000256" key="7">
    <source>
        <dbReference type="ARBA" id="ARBA00068695"/>
    </source>
</evidence>
<dbReference type="EMBL" id="WCSY01000009">
    <property type="protein sequence ID" value="KAB4313432.1"/>
    <property type="molecule type" value="Genomic_DNA"/>
</dbReference>
<dbReference type="Gene3D" id="3.30.300.30">
    <property type="match status" value="1"/>
</dbReference>
<comment type="subunit">
    <text evidence="1">Monomer.</text>
</comment>
<dbReference type="Proteomes" id="UP000284785">
    <property type="component" value="Unassembled WGS sequence"/>
</dbReference>
<dbReference type="UniPathway" id="UPA00930"/>
<evidence type="ECO:0000313" key="23">
    <source>
        <dbReference type="Proteomes" id="UP000283616"/>
    </source>
</evidence>
<dbReference type="Proteomes" id="UP000095541">
    <property type="component" value="Unassembled WGS sequence"/>
</dbReference>
<evidence type="ECO:0000313" key="24">
    <source>
        <dbReference type="Proteomes" id="UP000284785"/>
    </source>
</evidence>
<evidence type="ECO:0000313" key="17">
    <source>
        <dbReference type="EMBL" id="KAB4479640.1"/>
    </source>
</evidence>
<dbReference type="InterPro" id="IPR011880">
    <property type="entry name" value="PA_CoA_ligase"/>
</dbReference>
<dbReference type="EMBL" id="CZBI01000002">
    <property type="protein sequence ID" value="CUP87321.1"/>
    <property type="molecule type" value="Genomic_DNA"/>
</dbReference>
<dbReference type="EMBL" id="JAHYQA010000008">
    <property type="protein sequence ID" value="MCE9238395.1"/>
    <property type="molecule type" value="Genomic_DNA"/>
</dbReference>
<reference evidence="12 29" key="4">
    <citation type="submission" date="2020-02" db="EMBL/GenBank/DDBJ databases">
        <title>Whole-genome sequencing and comparative analysis of the genomes of Bacteroides thetaiotaomicron and Escherichia coli isolated from a healthy resident in Vietnam.</title>
        <authorList>
            <person name="Mohsin M."/>
            <person name="Tanaka K."/>
            <person name="Kawahara R."/>
            <person name="Kondo S."/>
            <person name="Noguchi H."/>
            <person name="Motooka D."/>
            <person name="Nakamura S."/>
            <person name="Khong D.T."/>
            <person name="Nguyen T.N."/>
            <person name="Tran H.T."/>
            <person name="Yamamoto Y."/>
        </authorList>
    </citation>
    <scope>NUCLEOTIDE SEQUENCE [LARGE SCALE GENOMIC DNA]</scope>
    <source>
        <strain evidence="12 29">F9-2</strain>
    </source>
</reference>
<evidence type="ECO:0000313" key="25">
    <source>
        <dbReference type="Proteomes" id="UP000436825"/>
    </source>
</evidence>
<evidence type="ECO:0000313" key="21">
    <source>
        <dbReference type="EMBL" id="RHL59999.1"/>
    </source>
</evidence>
<dbReference type="PANTHER" id="PTHR43439">
    <property type="entry name" value="PHENYLACETATE-COENZYME A LIGASE"/>
    <property type="match status" value="1"/>
</dbReference>
<dbReference type="EMBL" id="AP022660">
    <property type="protein sequence ID" value="BCA50558.1"/>
    <property type="molecule type" value="Genomic_DNA"/>
</dbReference>
<comment type="function">
    <text evidence="9">Catalyzes the activation of phenylacetic acid (PA) to phenylacetyl-CoA (PA-CoA).</text>
</comment>
<comment type="catalytic activity">
    <reaction evidence="9">
        <text>2-phenylacetate + ATP + CoA = phenylacetyl-CoA + AMP + diphosphate</text>
        <dbReference type="Rhea" id="RHEA:20956"/>
        <dbReference type="ChEBI" id="CHEBI:18401"/>
        <dbReference type="ChEBI" id="CHEBI:30616"/>
        <dbReference type="ChEBI" id="CHEBI:33019"/>
        <dbReference type="ChEBI" id="CHEBI:57287"/>
        <dbReference type="ChEBI" id="CHEBI:57390"/>
        <dbReference type="ChEBI" id="CHEBI:456215"/>
        <dbReference type="EC" id="6.2.1.30"/>
    </reaction>
</comment>
<dbReference type="CDD" id="cd05913">
    <property type="entry name" value="PaaK"/>
    <property type="match status" value="1"/>
</dbReference>
<dbReference type="FunFam" id="3.40.50.12780:FF:000016">
    <property type="entry name" value="Phenylacetate-coenzyme A ligase"/>
    <property type="match status" value="1"/>
</dbReference>
<evidence type="ECO:0000313" key="16">
    <source>
        <dbReference type="EMBL" id="KAB4456771.1"/>
    </source>
</evidence>
<evidence type="ECO:0000313" key="20">
    <source>
        <dbReference type="EMBL" id="RHD82270.1"/>
    </source>
</evidence>
<dbReference type="GO" id="GO:0047475">
    <property type="term" value="F:phenylacetate-CoA ligase activity"/>
    <property type="evidence" value="ECO:0007669"/>
    <property type="project" value="UniProtKB-EC"/>
</dbReference>
<reference evidence="23 24" key="2">
    <citation type="submission" date="2018-08" db="EMBL/GenBank/DDBJ databases">
        <title>A genome reference for cultivated species of the human gut microbiota.</title>
        <authorList>
            <person name="Zou Y."/>
            <person name="Xue W."/>
            <person name="Luo G."/>
        </authorList>
    </citation>
    <scope>NUCLEOTIDE SEQUENCE [LARGE SCALE GENOMIC DNA]</scope>
    <source>
        <strain evidence="21 23">AF37-12</strain>
        <strain evidence="20 24">AM30-26</strain>
    </source>
</reference>
<dbReference type="Proteomes" id="UP000440614">
    <property type="component" value="Unassembled WGS sequence"/>
</dbReference>
<gene>
    <name evidence="13" type="primary">paaK1</name>
    <name evidence="12" type="ORF">BatF92_25000</name>
    <name evidence="21" type="ORF">DW011_09515</name>
    <name evidence="20" type="ORF">DW780_22605</name>
    <name evidence="13" type="ORF">ERS852557_01995</name>
    <name evidence="16" type="ORF">GAN75_09295</name>
    <name evidence="17" type="ORF">GAN91_17085</name>
    <name evidence="15" type="ORF">GAN93_11435</name>
    <name evidence="14" type="ORF">GAO51_11165</name>
    <name evidence="19" type="ORF">K0H07_14700</name>
    <name evidence="18" type="ORF">KHY35_02250</name>
</gene>
<evidence type="ECO:0000256" key="3">
    <source>
        <dbReference type="ARBA" id="ARBA00022741"/>
    </source>
</evidence>
<evidence type="ECO:0000313" key="28">
    <source>
        <dbReference type="Proteomes" id="UP000460317"/>
    </source>
</evidence>
<reference evidence="25 26" key="3">
    <citation type="journal article" date="2019" name="Nat. Med.">
        <title>A library of human gut bacterial isolates paired with longitudinal multiomics data enables mechanistic microbiome research.</title>
        <authorList>
            <person name="Poyet M."/>
            <person name="Groussin M."/>
            <person name="Gibbons S.M."/>
            <person name="Avila-Pacheco J."/>
            <person name="Jiang X."/>
            <person name="Kearney S.M."/>
            <person name="Perrotta A.R."/>
            <person name="Berdy B."/>
            <person name="Zhao S."/>
            <person name="Lieberman T.D."/>
            <person name="Swanson P.K."/>
            <person name="Smith M."/>
            <person name="Roesemann S."/>
            <person name="Alexander J.E."/>
            <person name="Rich S.A."/>
            <person name="Livny J."/>
            <person name="Vlamakis H."/>
            <person name="Clish C."/>
            <person name="Bullock K."/>
            <person name="Deik A."/>
            <person name="Scott J."/>
            <person name="Pierce K.A."/>
            <person name="Xavier R.J."/>
            <person name="Alm E.J."/>
        </authorList>
    </citation>
    <scope>NUCLEOTIDE SEQUENCE [LARGE SCALE GENOMIC DNA]</scope>
    <source>
        <strain evidence="16 25">BIOML-A160</strain>
        <strain evidence="17 26">BIOML-A162</strain>
        <strain evidence="15 28">BIOML-A165</strain>
        <strain evidence="14 27">BIOML-A188</strain>
    </source>
</reference>
<dbReference type="InterPro" id="IPR045851">
    <property type="entry name" value="AMP-bd_C_sf"/>
</dbReference>
<evidence type="ECO:0000313" key="13">
    <source>
        <dbReference type="EMBL" id="CUP87321.1"/>
    </source>
</evidence>
<evidence type="ECO:0000256" key="8">
    <source>
        <dbReference type="ARBA" id="ARBA00075111"/>
    </source>
</evidence>
<feature type="domain" description="AMP-dependent synthetase/ligase" evidence="10">
    <location>
        <begin position="82"/>
        <end position="284"/>
    </location>
</feature>
<dbReference type="EMBL" id="QROV01000009">
    <property type="protein sequence ID" value="RHL59999.1"/>
    <property type="molecule type" value="Genomic_DNA"/>
</dbReference>
<dbReference type="Pfam" id="PF14535">
    <property type="entry name" value="AMP-binding_C_2"/>
    <property type="match status" value="1"/>
</dbReference>